<dbReference type="PANTHER" id="PTHR24422">
    <property type="entry name" value="CHEMOTAXIS PROTEIN METHYLTRANSFERASE"/>
    <property type="match status" value="1"/>
</dbReference>
<dbReference type="EMBL" id="OBML01000001">
    <property type="protein sequence ID" value="SOB89684.1"/>
    <property type="molecule type" value="Genomic_DNA"/>
</dbReference>
<dbReference type="PRINTS" id="PR00260">
    <property type="entry name" value="CHEMTRNSDUCR"/>
</dbReference>
<gene>
    <name evidence="6" type="ORF">SAMN05421512_101314</name>
</gene>
<dbReference type="InterPro" id="IPR004090">
    <property type="entry name" value="Chemotax_Me-accpt_rcpt"/>
</dbReference>
<dbReference type="Pfam" id="PF08447">
    <property type="entry name" value="PAS_3"/>
    <property type="match status" value="3"/>
</dbReference>
<evidence type="ECO:0000259" key="5">
    <source>
        <dbReference type="PROSITE" id="PS50192"/>
    </source>
</evidence>
<dbReference type="InterPro" id="IPR013655">
    <property type="entry name" value="PAS_fold_3"/>
</dbReference>
<dbReference type="InterPro" id="IPR050903">
    <property type="entry name" value="Bact_Chemotaxis_MeTrfase"/>
</dbReference>
<feature type="domain" description="PAC" evidence="4">
    <location>
        <begin position="202"/>
        <end position="254"/>
    </location>
</feature>
<dbReference type="CDD" id="cd00130">
    <property type="entry name" value="PAS"/>
    <property type="match status" value="3"/>
</dbReference>
<comment type="similarity">
    <text evidence="1">Belongs to the methyl-accepting chemotaxis (MCP) protein family.</text>
</comment>
<dbReference type="Gene3D" id="2.40.10.220">
    <property type="entry name" value="predicted glycosyltransferase like domains"/>
    <property type="match status" value="1"/>
</dbReference>
<dbReference type="SUPFAM" id="SSF141371">
    <property type="entry name" value="PilZ domain-like"/>
    <property type="match status" value="1"/>
</dbReference>
<dbReference type="GO" id="GO:0016020">
    <property type="term" value="C:membrane"/>
    <property type="evidence" value="ECO:0007669"/>
    <property type="project" value="InterPro"/>
</dbReference>
<evidence type="ECO:0000256" key="1">
    <source>
        <dbReference type="ARBA" id="ARBA00029447"/>
    </source>
</evidence>
<reference evidence="6 7" key="1">
    <citation type="submission" date="2017-08" db="EMBL/GenBank/DDBJ databases">
        <authorList>
            <person name="de Groot N.N."/>
        </authorList>
    </citation>
    <scope>NUCLEOTIDE SEQUENCE [LARGE SCALE GENOMIC DNA]</scope>
    <source>
        <strain evidence="6 7">USBA 352</strain>
    </source>
</reference>
<dbReference type="InterPro" id="IPR004089">
    <property type="entry name" value="MCPsignal_dom"/>
</dbReference>
<evidence type="ECO:0000259" key="3">
    <source>
        <dbReference type="PROSITE" id="PS50111"/>
    </source>
</evidence>
<feature type="domain" description="Methyl-accepting transducer" evidence="3">
    <location>
        <begin position="349"/>
        <end position="553"/>
    </location>
</feature>
<dbReference type="Pfam" id="PF07238">
    <property type="entry name" value="PilZ"/>
    <property type="match status" value="1"/>
</dbReference>
<dbReference type="SUPFAM" id="SSF55785">
    <property type="entry name" value="PYP-like sensor domain (PAS domain)"/>
    <property type="match status" value="3"/>
</dbReference>
<evidence type="ECO:0000256" key="2">
    <source>
        <dbReference type="PROSITE-ProRule" id="PRU00284"/>
    </source>
</evidence>
<dbReference type="Pfam" id="PF00015">
    <property type="entry name" value="MCPsignal"/>
    <property type="match status" value="1"/>
</dbReference>
<dbReference type="InterPro" id="IPR035965">
    <property type="entry name" value="PAS-like_dom_sf"/>
</dbReference>
<proteinExistence type="inferred from homology"/>
<dbReference type="PROSITE" id="PS50192">
    <property type="entry name" value="T_SNARE"/>
    <property type="match status" value="1"/>
</dbReference>
<dbReference type="Gene3D" id="3.30.450.20">
    <property type="entry name" value="PAS domain"/>
    <property type="match status" value="3"/>
</dbReference>
<evidence type="ECO:0000259" key="4">
    <source>
        <dbReference type="PROSITE" id="PS50113"/>
    </source>
</evidence>
<dbReference type="PROSITE" id="PS50111">
    <property type="entry name" value="CHEMOTAXIS_TRANSDUC_2"/>
    <property type="match status" value="1"/>
</dbReference>
<dbReference type="SMART" id="SM00086">
    <property type="entry name" value="PAC"/>
    <property type="match status" value="3"/>
</dbReference>
<dbReference type="GO" id="GO:0006935">
    <property type="term" value="P:chemotaxis"/>
    <property type="evidence" value="ECO:0007669"/>
    <property type="project" value="InterPro"/>
</dbReference>
<feature type="domain" description="PAC" evidence="4">
    <location>
        <begin position="324"/>
        <end position="376"/>
    </location>
</feature>
<dbReference type="PANTHER" id="PTHR24422:SF10">
    <property type="entry name" value="CHEMOTAXIS PROTEIN METHYLTRANSFERASE 2"/>
    <property type="match status" value="1"/>
</dbReference>
<name>A0A285R746_9HYPH</name>
<dbReference type="OrthoDB" id="9765776at2"/>
<evidence type="ECO:0000313" key="6">
    <source>
        <dbReference type="EMBL" id="SOB89684.1"/>
    </source>
</evidence>
<dbReference type="InterPro" id="IPR009875">
    <property type="entry name" value="PilZ_domain"/>
</dbReference>
<keyword evidence="2" id="KW-0807">Transducer</keyword>
<dbReference type="SMART" id="SM00091">
    <property type="entry name" value="PAS"/>
    <property type="match status" value="3"/>
</dbReference>
<accession>A0A285R746</accession>
<dbReference type="InterPro" id="IPR000700">
    <property type="entry name" value="PAS-assoc_C"/>
</dbReference>
<protein>
    <submittedName>
        <fullName evidence="6">Methyl-accepting chemotaxis sensory transducer with Pas/Pac sensor</fullName>
    </submittedName>
</protein>
<dbReference type="GO" id="GO:0004888">
    <property type="term" value="F:transmembrane signaling receptor activity"/>
    <property type="evidence" value="ECO:0007669"/>
    <property type="project" value="InterPro"/>
</dbReference>
<dbReference type="InterPro" id="IPR000727">
    <property type="entry name" value="T_SNARE_dom"/>
</dbReference>
<dbReference type="SUPFAM" id="SSF58104">
    <property type="entry name" value="Methyl-accepting chemotaxis protein (MCP) signaling domain"/>
    <property type="match status" value="1"/>
</dbReference>
<dbReference type="GO" id="GO:0007165">
    <property type="term" value="P:signal transduction"/>
    <property type="evidence" value="ECO:0007669"/>
    <property type="project" value="UniProtKB-KW"/>
</dbReference>
<dbReference type="Proteomes" id="UP000219331">
    <property type="component" value="Unassembled WGS sequence"/>
</dbReference>
<dbReference type="InterPro" id="IPR001610">
    <property type="entry name" value="PAC"/>
</dbReference>
<dbReference type="Gene3D" id="1.10.287.950">
    <property type="entry name" value="Methyl-accepting chemotaxis protein"/>
    <property type="match status" value="1"/>
</dbReference>
<dbReference type="PROSITE" id="PS50113">
    <property type="entry name" value="PAC"/>
    <property type="match status" value="3"/>
</dbReference>
<dbReference type="InterPro" id="IPR000014">
    <property type="entry name" value="PAS"/>
</dbReference>
<feature type="domain" description="PAC" evidence="4">
    <location>
        <begin position="80"/>
        <end position="132"/>
    </location>
</feature>
<keyword evidence="7" id="KW-1185">Reference proteome</keyword>
<dbReference type="GO" id="GO:0035438">
    <property type="term" value="F:cyclic-di-GMP binding"/>
    <property type="evidence" value="ECO:0007669"/>
    <property type="project" value="InterPro"/>
</dbReference>
<organism evidence="6 7">
    <name type="scientific">Stappia indica</name>
    <dbReference type="NCBI Taxonomy" id="538381"/>
    <lineage>
        <taxon>Bacteria</taxon>
        <taxon>Pseudomonadati</taxon>
        <taxon>Pseudomonadota</taxon>
        <taxon>Alphaproteobacteria</taxon>
        <taxon>Hyphomicrobiales</taxon>
        <taxon>Stappiaceae</taxon>
        <taxon>Stappia</taxon>
    </lineage>
</organism>
<sequence length="653" mass="72062">MPLFSNRNQGLIEAIGRSQAMIHFRPDGTILGANENFLSLMGYSLGEITNKHHRMFVDEEYAASPAYRAFWQDLARGEYKSDEFMRVTKAGAEIWIQATYNPVLDSKGHVCRIVKMATDITDAKLKSLESQGQLTAIHRSQAVIHFDLKGNILDANDNFLKAVGYTLDQIKGKHHSIFVASDERETPDYKAFWRQLGAGRFMAGEFKRITRDGEEIWIHATYNPILDAADRPFKVVKFASDITAEKRKNAEHEGLIAAIGRSQAVISFSKDGIILDANDNFLAAVGYRLDEIRGKHHRMFVEEKYAHSEQYAEFWQTLAGGKHLSAIYQRFNKAGQPIWLQANYNPIFDASGNIMKVTKFATDITQNMTARQAAIEAAEETLNTVGQTAHSAQHVNSSAQGISQGMEKARVAVEAMHGRSEIAERSTEKLRLAAASMDGVVQLISKVADQINLLSLNATIEAARAGEAGRGFAVVANEVKTLANQTSQATTRIFSEIAEMQSVAGSVDEALKAIRSSISDVQDLVLSTTNATEEQCVSTDEINVRLQSASSSVASVCDSLDKWVIGMENRRRDERTRVHRDCMVGGVDGQKIRASLRDISGSGARIYVADPAAIPDQIILELDDRSTKRGTVVRRNGRELGIEFRSEAAAFAA</sequence>
<dbReference type="STRING" id="538381.GCA_001696535_01393"/>
<dbReference type="NCBIfam" id="TIGR00229">
    <property type="entry name" value="sensory_box"/>
    <property type="match status" value="3"/>
</dbReference>
<evidence type="ECO:0000313" key="7">
    <source>
        <dbReference type="Proteomes" id="UP000219331"/>
    </source>
</evidence>
<dbReference type="AlphaFoldDB" id="A0A285R746"/>
<feature type="domain" description="T-SNARE coiled-coil homology" evidence="5">
    <location>
        <begin position="501"/>
        <end position="563"/>
    </location>
</feature>
<dbReference type="SMART" id="SM00283">
    <property type="entry name" value="MA"/>
    <property type="match status" value="1"/>
</dbReference>